<dbReference type="InterPro" id="IPR049945">
    <property type="entry name" value="AAA_22"/>
</dbReference>
<evidence type="ECO:0000259" key="1">
    <source>
        <dbReference type="Pfam" id="PF13401"/>
    </source>
</evidence>
<sequence>MSQPNYYMHPNRQYRDNPLIEALGQPLTMQQFYALSELPFINNVDLTGVDASLHGYYIRTLIDQLNDVYAVQDEAYRLYDVMRRMIEAGYDKRNPLRTDIRRILTAIDRDKTNPNQVAYLSSLELYSVLQSYLLIGLSGRGKSFMVRRILKLFDQVIEHFNYTDHKGQEHTLDQSQVTYLYVEIHERRGQKALLLNMLEALDEVTGQAYAYEHRNRSVNELITIVRKLLIGHSVGLVVVDEAQNLAKSSRNEVLSINEKTSIKFVEELFNRVGVPIMLVGTFATLALFERETTIGRRVTKNGSMLLASCDSNSSFWKRFIRLLCQTQLLKNQSTSVDTLCRHIHYLSAGIPAIASSLVRATLAYLTFLEPQDQDLSIAALDLVFNREFRVLNPALTALRRGDYHKFEDFEPMLMLESVASHSDVMTQITPPPAMNLVQGEVELSDKPVSSQIEVQKRKKLDQLSPSVLLGQLGYNLDKVKPK</sequence>
<accession>A0A7T2PIK2</accession>
<gene>
    <name evidence="2" type="ORF">I6G90_07730</name>
</gene>
<feature type="domain" description="ORC1/DEAH AAA+ ATPase" evidence="1">
    <location>
        <begin position="131"/>
        <end position="281"/>
    </location>
</feature>
<dbReference type="KEGG" id="aall:I6G90_07730"/>
<dbReference type="SUPFAM" id="SSF52540">
    <property type="entry name" value="P-loop containing nucleoside triphosphate hydrolases"/>
    <property type="match status" value="1"/>
</dbReference>
<protein>
    <submittedName>
        <fullName evidence="2">ATP-binding protein</fullName>
    </submittedName>
</protein>
<evidence type="ECO:0000313" key="3">
    <source>
        <dbReference type="Proteomes" id="UP000595101"/>
    </source>
</evidence>
<dbReference type="GO" id="GO:0005524">
    <property type="term" value="F:ATP binding"/>
    <property type="evidence" value="ECO:0007669"/>
    <property type="project" value="UniProtKB-KW"/>
</dbReference>
<dbReference type="GeneID" id="60785486"/>
<organism evidence="2 3">
    <name type="scientific">Aeromonas allosaccharophila</name>
    <dbReference type="NCBI Taxonomy" id="656"/>
    <lineage>
        <taxon>Bacteria</taxon>
        <taxon>Pseudomonadati</taxon>
        <taxon>Pseudomonadota</taxon>
        <taxon>Gammaproteobacteria</taxon>
        <taxon>Aeromonadales</taxon>
        <taxon>Aeromonadaceae</taxon>
        <taxon>Aeromonas</taxon>
    </lineage>
</organism>
<proteinExistence type="predicted"/>
<dbReference type="GO" id="GO:0016887">
    <property type="term" value="F:ATP hydrolysis activity"/>
    <property type="evidence" value="ECO:0007669"/>
    <property type="project" value="InterPro"/>
</dbReference>
<dbReference type="InterPro" id="IPR027417">
    <property type="entry name" value="P-loop_NTPase"/>
</dbReference>
<dbReference type="EMBL" id="CP065745">
    <property type="protein sequence ID" value="QPR56276.1"/>
    <property type="molecule type" value="Genomic_DNA"/>
</dbReference>
<dbReference type="Gene3D" id="3.40.50.300">
    <property type="entry name" value="P-loop containing nucleotide triphosphate hydrolases"/>
    <property type="match status" value="1"/>
</dbReference>
<reference evidence="2 3" key="1">
    <citation type="submission" date="2020-12" db="EMBL/GenBank/DDBJ databases">
        <title>FDA dAtabase for Regulatory Grade micrObial Sequences (FDA-ARGOS): Supporting development and validation of Infectious Disease Dx tests.</title>
        <authorList>
            <person name="Sproer C."/>
            <person name="Gronow S."/>
            <person name="Severitt S."/>
            <person name="Schroder I."/>
            <person name="Tallon L."/>
            <person name="Sadzewicz L."/>
            <person name="Zhao X."/>
            <person name="Boylan J."/>
            <person name="Ott S."/>
            <person name="Bowen H."/>
            <person name="Vavikolanu K."/>
            <person name="Mehta A."/>
            <person name="Aluvathingal J."/>
            <person name="Nadendla S."/>
            <person name="Lowell S."/>
            <person name="Myers T."/>
            <person name="Yan Y."/>
            <person name="Sichtig H."/>
        </authorList>
    </citation>
    <scope>NUCLEOTIDE SEQUENCE [LARGE SCALE GENOMIC DNA]</scope>
    <source>
        <strain evidence="2 3">FDAARGOS_933</strain>
    </source>
</reference>
<keyword evidence="2" id="KW-0547">Nucleotide-binding</keyword>
<dbReference type="Proteomes" id="UP000595101">
    <property type="component" value="Chromosome"/>
</dbReference>
<evidence type="ECO:0000313" key="2">
    <source>
        <dbReference type="EMBL" id="QPR56276.1"/>
    </source>
</evidence>
<dbReference type="RefSeq" id="WP_064339930.1">
    <property type="nucleotide sequence ID" value="NZ_CP065745.1"/>
</dbReference>
<dbReference type="Pfam" id="PF13401">
    <property type="entry name" value="AAA_22"/>
    <property type="match status" value="1"/>
</dbReference>
<keyword evidence="2" id="KW-0067">ATP-binding</keyword>
<name>A0A7T2PIK2_9GAMM</name>
<dbReference type="AlphaFoldDB" id="A0A7T2PIK2"/>